<evidence type="ECO:0000313" key="2">
    <source>
        <dbReference type="EMBL" id="OBG00930.1"/>
    </source>
</evidence>
<dbReference type="Pfam" id="PF01381">
    <property type="entry name" value="HTH_3"/>
    <property type="match status" value="1"/>
</dbReference>
<dbReference type="OrthoDB" id="129597at2"/>
<dbReference type="EMBL" id="LZIN01000096">
    <property type="protein sequence ID" value="OBG00930.1"/>
    <property type="molecule type" value="Genomic_DNA"/>
</dbReference>
<dbReference type="PROSITE" id="PS50943">
    <property type="entry name" value="HTH_CROC1"/>
    <property type="match status" value="1"/>
</dbReference>
<dbReference type="InterPro" id="IPR001387">
    <property type="entry name" value="Cro/C1-type_HTH"/>
</dbReference>
<dbReference type="Gene3D" id="1.10.260.40">
    <property type="entry name" value="lambda repressor-like DNA-binding domains"/>
    <property type="match status" value="1"/>
</dbReference>
<dbReference type="GO" id="GO:0003677">
    <property type="term" value="F:DNA binding"/>
    <property type="evidence" value="ECO:0007669"/>
    <property type="project" value="InterPro"/>
</dbReference>
<dbReference type="InterPro" id="IPR010982">
    <property type="entry name" value="Lambda_DNA-bd_dom_sf"/>
</dbReference>
<dbReference type="SUPFAM" id="SSF47413">
    <property type="entry name" value="lambda repressor-like DNA-binding domains"/>
    <property type="match status" value="1"/>
</dbReference>
<reference evidence="3" key="1">
    <citation type="submission" date="2016-06" db="EMBL/GenBank/DDBJ databases">
        <authorList>
            <person name="Sutton G."/>
            <person name="Brinkac L."/>
            <person name="Sanka R."/>
            <person name="Adams M."/>
            <person name="Lau E."/>
            <person name="Mehaffy C."/>
            <person name="Tameris M."/>
            <person name="Hatherill M."/>
            <person name="Hanekom W."/>
            <person name="Mahomed H."/>
            <person name="Mcshane H."/>
        </authorList>
    </citation>
    <scope>NUCLEOTIDE SEQUENCE [LARGE SCALE GENOMIC DNA]</scope>
    <source>
        <strain evidence="3">852014-51077_SCH5608930-a</strain>
    </source>
</reference>
<sequence>MIELGRIRREAGVTQAEMAARLGITQGSVSQLERRGDMLLSTLSEYLAALGAEARITVSIGDQTFEHDLIGGQQ</sequence>
<dbReference type="RefSeq" id="WP_064856862.1">
    <property type="nucleotide sequence ID" value="NZ_LZIM01000091.1"/>
</dbReference>
<dbReference type="CDD" id="cd00093">
    <property type="entry name" value="HTH_XRE"/>
    <property type="match status" value="1"/>
</dbReference>
<organism evidence="2 3">
    <name type="scientific">Mycolicibacter sinensis (strain JDM601)</name>
    <name type="common">Mycobacterium sinense</name>
    <dbReference type="NCBI Taxonomy" id="875328"/>
    <lineage>
        <taxon>Bacteria</taxon>
        <taxon>Bacillati</taxon>
        <taxon>Actinomycetota</taxon>
        <taxon>Actinomycetes</taxon>
        <taxon>Mycobacteriales</taxon>
        <taxon>Mycobacteriaceae</taxon>
        <taxon>Mycolicibacter</taxon>
    </lineage>
</organism>
<gene>
    <name evidence="2" type="ORF">A5771_17850</name>
</gene>
<name>A0A1A2EA07_MYCSD</name>
<dbReference type="SMART" id="SM00530">
    <property type="entry name" value="HTH_XRE"/>
    <property type="match status" value="1"/>
</dbReference>
<dbReference type="Proteomes" id="UP000093985">
    <property type="component" value="Unassembled WGS sequence"/>
</dbReference>
<evidence type="ECO:0000313" key="3">
    <source>
        <dbReference type="Proteomes" id="UP000093985"/>
    </source>
</evidence>
<comment type="caution">
    <text evidence="2">The sequence shown here is derived from an EMBL/GenBank/DDBJ whole genome shotgun (WGS) entry which is preliminary data.</text>
</comment>
<dbReference type="AlphaFoldDB" id="A0A1A2EA07"/>
<proteinExistence type="predicted"/>
<feature type="domain" description="HTH cro/C1-type" evidence="1">
    <location>
        <begin position="6"/>
        <end position="34"/>
    </location>
</feature>
<protein>
    <submittedName>
        <fullName evidence="2">Transcriptional regulator</fullName>
    </submittedName>
</protein>
<accession>A0A1A2EA07</accession>
<evidence type="ECO:0000259" key="1">
    <source>
        <dbReference type="PROSITE" id="PS50943"/>
    </source>
</evidence>